<feature type="active site" description="Proton donor" evidence="1">
    <location>
        <position position="132"/>
    </location>
</feature>
<comment type="caution">
    <text evidence="4">The sequence shown here is derived from an EMBL/GenBank/DDBJ whole genome shotgun (WGS) entry which is preliminary data.</text>
</comment>
<keyword evidence="5" id="KW-1185">Reference proteome</keyword>
<dbReference type="Gene3D" id="2.60.120.10">
    <property type="entry name" value="Jelly Rolls"/>
    <property type="match status" value="1"/>
</dbReference>
<dbReference type="HOGENOM" id="CLU_090940_1_0_9"/>
<dbReference type="AlphaFoldDB" id="F5RQD4"/>
<keyword evidence="3 4" id="KW-0413">Isomerase</keyword>
<dbReference type="Proteomes" id="UP000004067">
    <property type="component" value="Unassembled WGS sequence"/>
</dbReference>
<protein>
    <recommendedName>
        <fullName evidence="3">dTDP-4-dehydrorhamnose 3,5-epimerase</fullName>
        <ecNumber evidence="3">5.1.3.13</ecNumber>
    </recommendedName>
    <alternativeName>
        <fullName evidence="3">Thymidine diphospho-4-keto-rhamnose 3,5-epimerase</fullName>
    </alternativeName>
</protein>
<dbReference type="InterPro" id="IPR000888">
    <property type="entry name" value="RmlC-like"/>
</dbReference>
<dbReference type="UniPathway" id="UPA00124"/>
<evidence type="ECO:0000256" key="3">
    <source>
        <dbReference type="RuleBase" id="RU364069"/>
    </source>
</evidence>
<evidence type="ECO:0000313" key="4">
    <source>
        <dbReference type="EMBL" id="EGK56968.1"/>
    </source>
</evidence>
<evidence type="ECO:0000313" key="5">
    <source>
        <dbReference type="Proteomes" id="UP000004067"/>
    </source>
</evidence>
<dbReference type="RefSeq" id="WP_006307648.1">
    <property type="nucleotide sequence ID" value="NZ_GL892076.1"/>
</dbReference>
<reference evidence="4 5" key="1">
    <citation type="submission" date="2011-04" db="EMBL/GenBank/DDBJ databases">
        <authorList>
            <person name="Muzny D."/>
            <person name="Qin X."/>
            <person name="Deng J."/>
            <person name="Jiang H."/>
            <person name="Liu Y."/>
            <person name="Qu J."/>
            <person name="Song X.-Z."/>
            <person name="Zhang L."/>
            <person name="Thornton R."/>
            <person name="Coyle M."/>
            <person name="Francisco L."/>
            <person name="Jackson L."/>
            <person name="Javaid M."/>
            <person name="Korchina V."/>
            <person name="Kovar C."/>
            <person name="Mata R."/>
            <person name="Mathew T."/>
            <person name="Ngo R."/>
            <person name="Nguyen L."/>
            <person name="Nguyen N."/>
            <person name="Okwuonu G."/>
            <person name="Ongeri F."/>
            <person name="Pham C."/>
            <person name="Simmons D."/>
            <person name="Wilczek-Boney K."/>
            <person name="Hale W."/>
            <person name="Jakkamsetti A."/>
            <person name="Pham P."/>
            <person name="Ruth R."/>
            <person name="San Lucas F."/>
            <person name="Warren J."/>
            <person name="Zhang J."/>
            <person name="Zhao Z."/>
            <person name="Zhou C."/>
            <person name="Zhu D."/>
            <person name="Lee S."/>
            <person name="Bess C."/>
            <person name="Blankenburg K."/>
            <person name="Forbes L."/>
            <person name="Fu Q."/>
            <person name="Gubbala S."/>
            <person name="Hirani K."/>
            <person name="Jayaseelan J.C."/>
            <person name="Lara F."/>
            <person name="Munidasa M."/>
            <person name="Palculict T."/>
            <person name="Patil S."/>
            <person name="Pu L.-L."/>
            <person name="Saada N."/>
            <person name="Tang L."/>
            <person name="Weissenberger G."/>
            <person name="Zhu Y."/>
            <person name="Hemphill L."/>
            <person name="Shang Y."/>
            <person name="Youmans B."/>
            <person name="Ayvaz T."/>
            <person name="Ross M."/>
            <person name="Santibanez J."/>
            <person name="Aqrawi P."/>
            <person name="Gross S."/>
            <person name="Joshi V."/>
            <person name="Fowler G."/>
            <person name="Nazareth L."/>
            <person name="Reid J."/>
            <person name="Worley K."/>
            <person name="Petrosino J."/>
            <person name="Highlander S."/>
            <person name="Gibbs R."/>
        </authorList>
    </citation>
    <scope>NUCLEOTIDE SEQUENCE [LARGE SCALE GENOMIC DNA]</scope>
    <source>
        <strain evidence="4 5">DSM 2778</strain>
    </source>
</reference>
<dbReference type="STRING" id="888060.HMPREF9081_2470"/>
<dbReference type="CDD" id="cd00438">
    <property type="entry name" value="cupin_RmlC"/>
    <property type="match status" value="1"/>
</dbReference>
<feature type="site" description="Participates in a stacking interaction with the thymidine ring of dTDP-4-oxo-6-deoxyglucose" evidence="2">
    <location>
        <position position="138"/>
    </location>
</feature>
<comment type="similarity">
    <text evidence="3">Belongs to the dTDP-4-dehydrorhamnose 3,5-epimerase family.</text>
</comment>
<dbReference type="EC" id="5.1.3.13" evidence="3"/>
<dbReference type="GO" id="GO:0000271">
    <property type="term" value="P:polysaccharide biosynthetic process"/>
    <property type="evidence" value="ECO:0007669"/>
    <property type="project" value="TreeGrafter"/>
</dbReference>
<dbReference type="GO" id="GO:0008830">
    <property type="term" value="F:dTDP-4-dehydrorhamnose 3,5-epimerase activity"/>
    <property type="evidence" value="ECO:0007669"/>
    <property type="project" value="UniProtKB-UniRule"/>
</dbReference>
<dbReference type="Pfam" id="PF00908">
    <property type="entry name" value="dTDP_sugar_isom"/>
    <property type="match status" value="1"/>
</dbReference>
<dbReference type="GO" id="GO:0005829">
    <property type="term" value="C:cytosol"/>
    <property type="evidence" value="ECO:0007669"/>
    <property type="project" value="TreeGrafter"/>
</dbReference>
<dbReference type="OrthoDB" id="9800680at2"/>
<dbReference type="eggNOG" id="COG1898">
    <property type="taxonomic scope" value="Bacteria"/>
</dbReference>
<dbReference type="PANTHER" id="PTHR21047">
    <property type="entry name" value="DTDP-6-DEOXY-D-GLUCOSE-3,5 EPIMERASE"/>
    <property type="match status" value="1"/>
</dbReference>
<dbReference type="PANTHER" id="PTHR21047:SF2">
    <property type="entry name" value="THYMIDINE DIPHOSPHO-4-KETO-RHAMNOSE 3,5-EPIMERASE"/>
    <property type="match status" value="1"/>
</dbReference>
<sequence length="177" mass="20579">MIFQELEIAGVYLITPVKNEDERGFFARTFCEREFREIGLCTSFVQCNLSYNVKKGTLRGMHYQAEPYEEVKIVSCPKGAIYDVALDIRSNSPTFGRWISRELNEDNNEMLYLPKGIAHGFQTLEDDTLVYYQIGAYYEPKAARGIRYDDPRYAIQWPFEEKILSNRDKEHPVGVLV</sequence>
<feature type="active site" description="Proton acceptor" evidence="1">
    <location>
        <position position="62"/>
    </location>
</feature>
<dbReference type="SUPFAM" id="SSF51182">
    <property type="entry name" value="RmlC-like cupins"/>
    <property type="match status" value="1"/>
</dbReference>
<dbReference type="EMBL" id="AFHQ01000060">
    <property type="protein sequence ID" value="EGK56968.1"/>
    <property type="molecule type" value="Genomic_DNA"/>
</dbReference>
<dbReference type="InterPro" id="IPR014710">
    <property type="entry name" value="RmlC-like_jellyroll"/>
</dbReference>
<evidence type="ECO:0000256" key="1">
    <source>
        <dbReference type="PIRSR" id="PIRSR600888-1"/>
    </source>
</evidence>
<gene>
    <name evidence="4" type="primary">rfbC2</name>
    <name evidence="4" type="ORF">HMPREF9081_2470</name>
</gene>
<accession>F5RQD4</accession>
<comment type="subunit">
    <text evidence="3">Homodimer.</text>
</comment>
<comment type="catalytic activity">
    <reaction evidence="3">
        <text>dTDP-4-dehydro-6-deoxy-alpha-D-glucose = dTDP-4-dehydro-beta-L-rhamnose</text>
        <dbReference type="Rhea" id="RHEA:16969"/>
        <dbReference type="ChEBI" id="CHEBI:57649"/>
        <dbReference type="ChEBI" id="CHEBI:62830"/>
        <dbReference type="EC" id="5.1.3.13"/>
    </reaction>
</comment>
<proteinExistence type="inferred from homology"/>
<evidence type="ECO:0000256" key="2">
    <source>
        <dbReference type="PIRSR" id="PIRSR600888-3"/>
    </source>
</evidence>
<comment type="pathway">
    <text evidence="3">Carbohydrate biosynthesis; dTDP-L-rhamnose biosynthesis.</text>
</comment>
<organism evidence="4 5">
    <name type="scientific">Centipeda periodontii DSM 2778</name>
    <dbReference type="NCBI Taxonomy" id="888060"/>
    <lineage>
        <taxon>Bacteria</taxon>
        <taxon>Bacillati</taxon>
        <taxon>Bacillota</taxon>
        <taxon>Negativicutes</taxon>
        <taxon>Selenomonadales</taxon>
        <taxon>Selenomonadaceae</taxon>
        <taxon>Centipeda</taxon>
    </lineage>
</organism>
<dbReference type="GO" id="GO:0019305">
    <property type="term" value="P:dTDP-rhamnose biosynthetic process"/>
    <property type="evidence" value="ECO:0007669"/>
    <property type="project" value="UniProtKB-UniRule"/>
</dbReference>
<name>F5RQD4_9FIRM</name>
<dbReference type="NCBIfam" id="TIGR01221">
    <property type="entry name" value="rmlC"/>
    <property type="match status" value="1"/>
</dbReference>
<dbReference type="InterPro" id="IPR011051">
    <property type="entry name" value="RmlC_Cupin_sf"/>
</dbReference>
<comment type="function">
    <text evidence="3">Catalyzes the epimerization of the C3' and C5'positions of dTDP-6-deoxy-D-xylo-4-hexulose, forming dTDP-6-deoxy-L-lyxo-4-hexulose.</text>
</comment>